<proteinExistence type="predicted"/>
<feature type="region of interest" description="Disordered" evidence="1">
    <location>
        <begin position="55"/>
        <end position="95"/>
    </location>
</feature>
<dbReference type="EMBL" id="MF405918">
    <property type="protein sequence ID" value="QKU34508.1"/>
    <property type="molecule type" value="Genomic_DNA"/>
</dbReference>
<dbReference type="RefSeq" id="YP_010781144.1">
    <property type="nucleotide sequence ID" value="NC_075038.1"/>
</dbReference>
<organism evidence="2">
    <name type="scientific">Tupanvirus deep ocean</name>
    <dbReference type="NCBI Taxonomy" id="2126984"/>
    <lineage>
        <taxon>Viruses</taxon>
        <taxon>Varidnaviria</taxon>
        <taxon>Bamfordvirae</taxon>
        <taxon>Nucleocytoviricota</taxon>
        <taxon>Megaviricetes</taxon>
        <taxon>Imitervirales</taxon>
        <taxon>Mimiviridae</taxon>
        <taxon>Megamimivirinae</taxon>
        <taxon>Tupanvirus</taxon>
        <taxon>Tupanvirus altamarinense</taxon>
    </lineage>
</organism>
<feature type="compositionally biased region" description="Basic and acidic residues" evidence="1">
    <location>
        <begin position="77"/>
        <end position="95"/>
    </location>
</feature>
<evidence type="ECO:0000256" key="1">
    <source>
        <dbReference type="SAM" id="MobiDB-lite"/>
    </source>
</evidence>
<feature type="compositionally biased region" description="Acidic residues" evidence="1">
    <location>
        <begin position="55"/>
        <end position="64"/>
    </location>
</feature>
<reference evidence="2" key="1">
    <citation type="submission" date="2017-06" db="EMBL/GenBank/DDBJ databases">
        <authorList>
            <person name="Assis F.L."/>
            <person name="Abrahao J.S."/>
            <person name="Silva L."/>
            <person name="Khalil J.B."/>
            <person name="Rodrigues R."/>
            <person name="Silva L.S."/>
            <person name="Boratto P."/>
            <person name="Andrade M."/>
            <person name="Kroon E.G."/>
            <person name="Ribeiro B."/>
            <person name="Bergier I."/>
            <person name="Seligmann H."/>
            <person name="Ghigo E."/>
            <person name="Colson P."/>
            <person name="Levasseur A."/>
            <person name="Raoult D."/>
            <person name="Scola B.L."/>
        </authorList>
    </citation>
    <scope>NUCLEOTIDE SEQUENCE</scope>
    <source>
        <strain evidence="2">Deep ocean</strain>
    </source>
</reference>
<reference evidence="2" key="2">
    <citation type="journal article" date="2018" name="Nat. Commun.">
        <title>Tailed giant Tupanvirus possesses the most complete translational apparatus of the known virosphere.</title>
        <authorList>
            <person name="Abrahao J."/>
            <person name="Silva L."/>
            <person name="Silva L.S."/>
            <person name="Khalil J.Y.B."/>
            <person name="Rodrigues R."/>
            <person name="Arantes T."/>
            <person name="Assis F."/>
            <person name="Boratto P."/>
            <person name="Andrade M."/>
            <person name="Kroon E.G."/>
            <person name="Ribeiro B."/>
            <person name="Bergier I."/>
            <person name="Seligmann H."/>
            <person name="Ghigo E."/>
            <person name="Colson P."/>
            <person name="Levasseur A."/>
            <person name="Kroemer G."/>
            <person name="Raoult D."/>
            <person name="La Scola B."/>
        </authorList>
    </citation>
    <scope>NUCLEOTIDE SEQUENCE [LARGE SCALE GENOMIC DNA]</scope>
    <source>
        <strain evidence="2">Deep ocean</strain>
    </source>
</reference>
<dbReference type="KEGG" id="vg:80517835"/>
<name>A0A6N1NRU3_9VIRU</name>
<protein>
    <submittedName>
        <fullName evidence="2">Putative ORFan</fullName>
    </submittedName>
</protein>
<accession>A0A6N1NRU3</accession>
<sequence>MSIVHNYQKMEQFGQNILCTLLNNLKSFDDLTIIQLHKFITIELHKRLDDIDDLSDCDEENDKENDEKNNFSNYKSNIDRELQNKRNNDDDYDNDHHDCNCDYECGGKCRRNKPRLSIQQQRLLKEQLDRELDEYMQSGDY</sequence>
<dbReference type="GeneID" id="80517835"/>
<evidence type="ECO:0000313" key="2">
    <source>
        <dbReference type="EMBL" id="QKU34508.1"/>
    </source>
</evidence>